<dbReference type="NCBIfam" id="NF001979">
    <property type="entry name" value="PRK00768.1"/>
    <property type="match status" value="1"/>
</dbReference>
<accession>A0ABN2TZ91</accession>
<evidence type="ECO:0000256" key="4">
    <source>
        <dbReference type="ARBA" id="ARBA00022741"/>
    </source>
</evidence>
<keyword evidence="3 8" id="KW-0479">Metal-binding</keyword>
<sequence>MRHPPDTRVPYRRGMRDLQARIIEELNVEPTIDPAEQVRRRVDFLKDYLAASGARGLVLGISGGQDSSLAGRLCQLAVEELVAEGQPVRFVAVRLPYAVQHDADDADIALGFIRPMASVEFNIKRAVDGLAAEFESAVGVPISDFAKGNVKARMRMVAQYALAGDEGLLVVGTDHAAEAVTGFFTKYGDGGADLLPLSGLTKRQGRALLEHLGAPERLYLKTPTADLLDHDPGQADEANLGLTYRDIDDFLEGRDVDAGIAERIEARFLQTRHKRAEPVTMFDAWWRD</sequence>
<dbReference type="CDD" id="cd00553">
    <property type="entry name" value="NAD_synthase"/>
    <property type="match status" value="1"/>
</dbReference>
<dbReference type="NCBIfam" id="TIGR00552">
    <property type="entry name" value="nadE"/>
    <property type="match status" value="1"/>
</dbReference>
<evidence type="ECO:0000256" key="7">
    <source>
        <dbReference type="ARBA" id="ARBA00023027"/>
    </source>
</evidence>
<evidence type="ECO:0000256" key="1">
    <source>
        <dbReference type="ARBA" id="ARBA00005859"/>
    </source>
</evidence>
<comment type="similarity">
    <text evidence="1 8 9">Belongs to the NAD synthetase family.</text>
</comment>
<keyword evidence="5 8" id="KW-0067">ATP-binding</keyword>
<evidence type="ECO:0000256" key="5">
    <source>
        <dbReference type="ARBA" id="ARBA00022840"/>
    </source>
</evidence>
<evidence type="ECO:0000256" key="6">
    <source>
        <dbReference type="ARBA" id="ARBA00022842"/>
    </source>
</evidence>
<keyword evidence="6 8" id="KW-0460">Magnesium</keyword>
<feature type="binding site" evidence="8">
    <location>
        <position position="178"/>
    </location>
    <ligand>
        <name>Mg(2+)</name>
        <dbReference type="ChEBI" id="CHEBI:18420"/>
    </ligand>
</feature>
<feature type="binding site" description="in other chain" evidence="8">
    <location>
        <position position="153"/>
    </location>
    <ligand>
        <name>deamido-NAD(+)</name>
        <dbReference type="ChEBI" id="CHEBI:58437"/>
        <note>ligand shared between two neighboring subunits</note>
    </ligand>
</feature>
<comment type="subunit">
    <text evidence="8">Homodimer.</text>
</comment>
<evidence type="ECO:0000313" key="13">
    <source>
        <dbReference type="Proteomes" id="UP001501196"/>
    </source>
</evidence>
<comment type="catalytic activity">
    <reaction evidence="8 10">
        <text>deamido-NAD(+) + NH4(+) + ATP = AMP + diphosphate + NAD(+) + H(+)</text>
        <dbReference type="Rhea" id="RHEA:21188"/>
        <dbReference type="ChEBI" id="CHEBI:15378"/>
        <dbReference type="ChEBI" id="CHEBI:28938"/>
        <dbReference type="ChEBI" id="CHEBI:30616"/>
        <dbReference type="ChEBI" id="CHEBI:33019"/>
        <dbReference type="ChEBI" id="CHEBI:57540"/>
        <dbReference type="ChEBI" id="CHEBI:58437"/>
        <dbReference type="ChEBI" id="CHEBI:456215"/>
        <dbReference type="EC" id="6.3.1.5"/>
    </reaction>
</comment>
<feature type="binding site" evidence="8">
    <location>
        <position position="66"/>
    </location>
    <ligand>
        <name>Mg(2+)</name>
        <dbReference type="ChEBI" id="CHEBI:18420"/>
    </ligand>
</feature>
<feature type="binding site" description="in other chain" evidence="8">
    <location>
        <position position="186"/>
    </location>
    <ligand>
        <name>deamido-NAD(+)</name>
        <dbReference type="ChEBI" id="CHEBI:58437"/>
        <note>ligand shared between two neighboring subunits</note>
    </ligand>
</feature>
<feature type="binding site" evidence="8">
    <location>
        <begin position="60"/>
        <end position="67"/>
    </location>
    <ligand>
        <name>ATP</name>
        <dbReference type="ChEBI" id="CHEBI:30616"/>
    </ligand>
</feature>
<organism evidence="12 13">
    <name type="scientific">Agromyces tropicus</name>
    <dbReference type="NCBI Taxonomy" id="555371"/>
    <lineage>
        <taxon>Bacteria</taxon>
        <taxon>Bacillati</taxon>
        <taxon>Actinomycetota</taxon>
        <taxon>Actinomycetes</taxon>
        <taxon>Micrococcales</taxon>
        <taxon>Microbacteriaceae</taxon>
        <taxon>Agromyces</taxon>
    </lineage>
</organism>
<reference evidence="12 13" key="1">
    <citation type="journal article" date="2019" name="Int. J. Syst. Evol. Microbiol.">
        <title>The Global Catalogue of Microorganisms (GCM) 10K type strain sequencing project: providing services to taxonomists for standard genome sequencing and annotation.</title>
        <authorList>
            <consortium name="The Broad Institute Genomics Platform"/>
            <consortium name="The Broad Institute Genome Sequencing Center for Infectious Disease"/>
            <person name="Wu L."/>
            <person name="Ma J."/>
        </authorList>
    </citation>
    <scope>NUCLEOTIDE SEQUENCE [LARGE SCALE GENOMIC DNA]</scope>
    <source>
        <strain evidence="12 13">JCM 15672</strain>
    </source>
</reference>
<dbReference type="SUPFAM" id="SSF52402">
    <property type="entry name" value="Adenine nucleotide alpha hydrolases-like"/>
    <property type="match status" value="1"/>
</dbReference>
<feature type="domain" description="NAD/GMP synthase" evidence="11">
    <location>
        <begin position="38"/>
        <end position="278"/>
    </location>
</feature>
<dbReference type="InterPro" id="IPR022926">
    <property type="entry name" value="NH(3)-dep_NAD(+)_synth"/>
</dbReference>
<dbReference type="InterPro" id="IPR003694">
    <property type="entry name" value="NAD_synthase"/>
</dbReference>
<keyword evidence="7 8" id="KW-0520">NAD</keyword>
<feature type="binding site" evidence="8">
    <location>
        <position position="193"/>
    </location>
    <ligand>
        <name>deamido-NAD(+)</name>
        <dbReference type="ChEBI" id="CHEBI:58437"/>
        <note>ligand shared between two neighboring subunits</note>
    </ligand>
</feature>
<dbReference type="Pfam" id="PF02540">
    <property type="entry name" value="NAD_synthase"/>
    <property type="match status" value="1"/>
</dbReference>
<dbReference type="PANTHER" id="PTHR23090">
    <property type="entry name" value="NH 3 /GLUTAMINE-DEPENDENT NAD + SYNTHETASE"/>
    <property type="match status" value="1"/>
</dbReference>
<gene>
    <name evidence="8 12" type="primary">nadE</name>
    <name evidence="12" type="ORF">GCM10009819_05060</name>
</gene>
<feature type="binding site" description="in other chain" evidence="8">
    <location>
        <begin position="273"/>
        <end position="274"/>
    </location>
    <ligand>
        <name>deamido-NAD(+)</name>
        <dbReference type="ChEBI" id="CHEBI:58437"/>
        <note>ligand shared between two neighboring subunits</note>
    </ligand>
</feature>
<name>A0ABN2TZ91_9MICO</name>
<proteinExistence type="inferred from homology"/>
<dbReference type="HAMAP" id="MF_00193">
    <property type="entry name" value="NadE_ammonia_dep"/>
    <property type="match status" value="1"/>
</dbReference>
<evidence type="ECO:0000256" key="2">
    <source>
        <dbReference type="ARBA" id="ARBA00022598"/>
    </source>
</evidence>
<dbReference type="Proteomes" id="UP001501196">
    <property type="component" value="Unassembled WGS sequence"/>
</dbReference>
<keyword evidence="2 8" id="KW-0436">Ligase</keyword>
<evidence type="ECO:0000313" key="12">
    <source>
        <dbReference type="EMBL" id="GAA2025068.1"/>
    </source>
</evidence>
<comment type="function">
    <text evidence="8">Catalyzes the ATP-dependent amidation of deamido-NAD to form NAD. Uses ammonia as a nitrogen source.</text>
</comment>
<comment type="pathway">
    <text evidence="8">Cofactor biosynthesis; NAD(+) biosynthesis; NAD(+) from deamido-NAD(+) (ammonia route): step 1/1.</text>
</comment>
<keyword evidence="4 8" id="KW-0547">Nucleotide-binding</keyword>
<dbReference type="EC" id="6.3.1.5" evidence="8 10"/>
<dbReference type="Gene3D" id="3.40.50.620">
    <property type="entry name" value="HUPs"/>
    <property type="match status" value="1"/>
</dbReference>
<feature type="binding site" evidence="8">
    <location>
        <position position="224"/>
    </location>
    <ligand>
        <name>ATP</name>
        <dbReference type="ChEBI" id="CHEBI:30616"/>
    </ligand>
</feature>
<evidence type="ECO:0000259" key="11">
    <source>
        <dbReference type="Pfam" id="PF02540"/>
    </source>
</evidence>
<evidence type="ECO:0000256" key="3">
    <source>
        <dbReference type="ARBA" id="ARBA00022723"/>
    </source>
</evidence>
<feature type="binding site" evidence="8">
    <location>
        <position position="173"/>
    </location>
    <ligand>
        <name>ATP</name>
        <dbReference type="ChEBI" id="CHEBI:30616"/>
    </ligand>
</feature>
<keyword evidence="13" id="KW-1185">Reference proteome</keyword>
<dbReference type="InterPro" id="IPR022310">
    <property type="entry name" value="NAD/GMP_synthase"/>
</dbReference>
<dbReference type="EMBL" id="BAAAPW010000001">
    <property type="protein sequence ID" value="GAA2025068.1"/>
    <property type="molecule type" value="Genomic_DNA"/>
</dbReference>
<protein>
    <recommendedName>
        <fullName evidence="8 10">NH(3)-dependent NAD(+) synthetase</fullName>
        <ecNumber evidence="8 10">6.3.1.5</ecNumber>
    </recommendedName>
</protein>
<feature type="binding site" evidence="8">
    <location>
        <position position="202"/>
    </location>
    <ligand>
        <name>ATP</name>
        <dbReference type="ChEBI" id="CHEBI:30616"/>
    </ligand>
</feature>
<comment type="caution">
    <text evidence="12">The sequence shown here is derived from an EMBL/GenBank/DDBJ whole genome shotgun (WGS) entry which is preliminary data.</text>
</comment>
<evidence type="ECO:0000256" key="9">
    <source>
        <dbReference type="RuleBase" id="RU003811"/>
    </source>
</evidence>
<dbReference type="PANTHER" id="PTHR23090:SF7">
    <property type="entry name" value="NH(3)-DEPENDENT NAD(+) SYNTHETASE"/>
    <property type="match status" value="1"/>
</dbReference>
<evidence type="ECO:0000256" key="8">
    <source>
        <dbReference type="HAMAP-Rule" id="MF_00193"/>
    </source>
</evidence>
<evidence type="ECO:0000256" key="10">
    <source>
        <dbReference type="RuleBase" id="RU003812"/>
    </source>
</evidence>
<dbReference type="InterPro" id="IPR014729">
    <property type="entry name" value="Rossmann-like_a/b/a_fold"/>
</dbReference>